<accession>A0ACB8VG42</accession>
<dbReference type="EMBL" id="CM041553">
    <property type="protein sequence ID" value="KAI3353513.1"/>
    <property type="molecule type" value="Genomic_DNA"/>
</dbReference>
<evidence type="ECO:0000313" key="2">
    <source>
        <dbReference type="Proteomes" id="UP000831701"/>
    </source>
</evidence>
<gene>
    <name evidence="1" type="ORF">L3Q82_020033</name>
</gene>
<protein>
    <submittedName>
        <fullName evidence="1">Uncharacterized protein</fullName>
    </submittedName>
</protein>
<organism evidence="1 2">
    <name type="scientific">Scortum barcoo</name>
    <name type="common">barcoo grunter</name>
    <dbReference type="NCBI Taxonomy" id="214431"/>
    <lineage>
        <taxon>Eukaryota</taxon>
        <taxon>Metazoa</taxon>
        <taxon>Chordata</taxon>
        <taxon>Craniata</taxon>
        <taxon>Vertebrata</taxon>
        <taxon>Euteleostomi</taxon>
        <taxon>Actinopterygii</taxon>
        <taxon>Neopterygii</taxon>
        <taxon>Teleostei</taxon>
        <taxon>Neoteleostei</taxon>
        <taxon>Acanthomorphata</taxon>
        <taxon>Eupercaria</taxon>
        <taxon>Centrarchiformes</taxon>
        <taxon>Terapontoidei</taxon>
        <taxon>Terapontidae</taxon>
        <taxon>Scortum</taxon>
    </lineage>
</organism>
<sequence length="138" mass="15515">AESPAREMKRPKANTFATEVKAPPPSSSAAKADLDEIRQRDAERLRVVSEEQVHCSLVMGKARVTPTKIVTIPRLELTAAVTSARQFDIQGHLLRFSKWTTAVNIIARIQRLAKRIKTSEPMSVEERRQAALTHFKRS</sequence>
<name>A0ACB8VG42_9TELE</name>
<feature type="non-terminal residue" evidence="1">
    <location>
        <position position="1"/>
    </location>
</feature>
<reference evidence="1" key="1">
    <citation type="submission" date="2022-04" db="EMBL/GenBank/DDBJ databases">
        <title>Jade perch genome.</title>
        <authorList>
            <person name="Chao B."/>
        </authorList>
    </citation>
    <scope>NUCLEOTIDE SEQUENCE</scope>
    <source>
        <strain evidence="1">CB-2022</strain>
    </source>
</reference>
<dbReference type="Proteomes" id="UP000831701">
    <property type="component" value="Chromosome 23"/>
</dbReference>
<keyword evidence="2" id="KW-1185">Reference proteome</keyword>
<evidence type="ECO:0000313" key="1">
    <source>
        <dbReference type="EMBL" id="KAI3353513.1"/>
    </source>
</evidence>
<comment type="caution">
    <text evidence="1">The sequence shown here is derived from an EMBL/GenBank/DDBJ whole genome shotgun (WGS) entry which is preliminary data.</text>
</comment>
<proteinExistence type="predicted"/>